<dbReference type="EMBL" id="JBHSPH010000007">
    <property type="protein sequence ID" value="MFC5863858.1"/>
    <property type="molecule type" value="Genomic_DNA"/>
</dbReference>
<evidence type="ECO:0000313" key="2">
    <source>
        <dbReference type="Proteomes" id="UP001596091"/>
    </source>
</evidence>
<evidence type="ECO:0008006" key="3">
    <source>
        <dbReference type="Google" id="ProtNLM"/>
    </source>
</evidence>
<dbReference type="RefSeq" id="WP_263342207.1">
    <property type="nucleotide sequence ID" value="NZ_JAGSYH010000010.1"/>
</dbReference>
<proteinExistence type="predicted"/>
<name>A0ABW1EKC7_9BACT</name>
<comment type="caution">
    <text evidence="1">The sequence shown here is derived from an EMBL/GenBank/DDBJ whole genome shotgun (WGS) entry which is preliminary data.</text>
</comment>
<evidence type="ECO:0000313" key="1">
    <source>
        <dbReference type="EMBL" id="MFC5863858.1"/>
    </source>
</evidence>
<accession>A0ABW1EKC7</accession>
<protein>
    <recommendedName>
        <fullName evidence="3">Lipoprotein</fullName>
    </recommendedName>
</protein>
<organism evidence="1 2">
    <name type="scientific">Acidicapsa dinghuensis</name>
    <dbReference type="NCBI Taxonomy" id="2218256"/>
    <lineage>
        <taxon>Bacteria</taxon>
        <taxon>Pseudomonadati</taxon>
        <taxon>Acidobacteriota</taxon>
        <taxon>Terriglobia</taxon>
        <taxon>Terriglobales</taxon>
        <taxon>Acidobacteriaceae</taxon>
        <taxon>Acidicapsa</taxon>
    </lineage>
</organism>
<keyword evidence="2" id="KW-1185">Reference proteome</keyword>
<gene>
    <name evidence="1" type="ORF">ACFPT7_16235</name>
</gene>
<dbReference type="Proteomes" id="UP001596091">
    <property type="component" value="Unassembled WGS sequence"/>
</dbReference>
<reference evidence="2" key="1">
    <citation type="journal article" date="2019" name="Int. J. Syst. Evol. Microbiol.">
        <title>The Global Catalogue of Microorganisms (GCM) 10K type strain sequencing project: providing services to taxonomists for standard genome sequencing and annotation.</title>
        <authorList>
            <consortium name="The Broad Institute Genomics Platform"/>
            <consortium name="The Broad Institute Genome Sequencing Center for Infectious Disease"/>
            <person name="Wu L."/>
            <person name="Ma J."/>
        </authorList>
    </citation>
    <scope>NUCLEOTIDE SEQUENCE [LARGE SCALE GENOMIC DNA]</scope>
    <source>
        <strain evidence="2">JCM 4087</strain>
    </source>
</reference>
<sequence length="151" mass="17275">MRITALIRLTSLLLFAMPLAGCLRNARLQPFAGQWVLKQSGANLMVIRTHVSRRKLTGILIAPSYLDEKGDGRLYELKPPLKQKPVRSRKLKNKSLELLVGERTDYDVIPMTLTDPNHAQLHWAKGYVPPWHFERVPDQPPLQPQIPEEKP</sequence>